<keyword evidence="5" id="KW-0813">Transport</keyword>
<reference evidence="18" key="1">
    <citation type="journal article" date="2018" name="Genome Announc.">
        <title>Ignatzschineria cameli sp. nov., isolated from necrotic foot tissue of dromedaries (Camelus dromedarius) and associated maggots (Wohlfahrtia species) in Dubai.</title>
        <authorList>
            <person name="Tsang C.C."/>
            <person name="Tang J.Y."/>
            <person name="Fong J.Y."/>
            <person name="Kinne J."/>
            <person name="Lee H.H."/>
            <person name="Joseph M."/>
            <person name="Jose S."/>
            <person name="Schuster R.K."/>
            <person name="Tang Y."/>
            <person name="Sivakumar S."/>
            <person name="Chen J.H."/>
            <person name="Teng J.L."/>
            <person name="Lau S.K."/>
            <person name="Wernery U."/>
            <person name="Woo P.C."/>
        </authorList>
    </citation>
    <scope>NUCLEOTIDE SEQUENCE</scope>
    <source>
        <strain evidence="18">UAE-HKU57</strain>
        <strain evidence="19">UAE-HKU58</strain>
    </source>
</reference>
<comment type="similarity">
    <text evidence="2">Belongs to the cytochrome c oxidase bacterial subunit 4 family.</text>
</comment>
<dbReference type="GO" id="GO:0015990">
    <property type="term" value="P:electron transport coupled proton transport"/>
    <property type="evidence" value="ECO:0007669"/>
    <property type="project" value="InterPro"/>
</dbReference>
<keyword evidence="9 17" id="KW-1133">Transmembrane helix</keyword>
<evidence type="ECO:0000256" key="7">
    <source>
        <dbReference type="ARBA" id="ARBA00022692"/>
    </source>
</evidence>
<feature type="transmembrane region" description="Helical" evidence="17">
    <location>
        <begin position="57"/>
        <end position="81"/>
    </location>
</feature>
<feature type="transmembrane region" description="Helical" evidence="17">
    <location>
        <begin position="30"/>
        <end position="50"/>
    </location>
</feature>
<sequence>MTDHNTTLTAPQEAIEQTTQEGKGELTAYLVGYGFSIILTLLSFGTVIYLREMLSIGVLAGILALSAITQVIVQVVCFLHIKKGDNDGWNVASLLFTGIILLMVVGGSGWVMYYLHMNMMPELPL</sequence>
<evidence type="ECO:0000256" key="1">
    <source>
        <dbReference type="ARBA" id="ARBA00004651"/>
    </source>
</evidence>
<evidence type="ECO:0000256" key="16">
    <source>
        <dbReference type="ARBA" id="ARBA00032185"/>
    </source>
</evidence>
<keyword evidence="8" id="KW-0249">Electron transport</keyword>
<dbReference type="RefSeq" id="WP_109200921.1">
    <property type="nucleotide sequence ID" value="NZ_QEWS01000001.1"/>
</dbReference>
<evidence type="ECO:0000256" key="6">
    <source>
        <dbReference type="ARBA" id="ARBA00022475"/>
    </source>
</evidence>
<organism evidence="18 20">
    <name type="scientific">Ignatzschineria cameli</name>
    <dbReference type="NCBI Taxonomy" id="2182793"/>
    <lineage>
        <taxon>Bacteria</taxon>
        <taxon>Pseudomonadati</taxon>
        <taxon>Pseudomonadota</taxon>
        <taxon>Gammaproteobacteria</taxon>
        <taxon>Cardiobacteriales</taxon>
        <taxon>Ignatzschineriaceae</taxon>
        <taxon>Ignatzschineria</taxon>
    </lineage>
</organism>
<dbReference type="InterPro" id="IPR050968">
    <property type="entry name" value="Cytochrome_c_oxidase_bac_sub4"/>
</dbReference>
<dbReference type="EMBL" id="QEWW01000002">
    <property type="protein sequence ID" value="PWD86851.1"/>
    <property type="molecule type" value="Genomic_DNA"/>
</dbReference>
<keyword evidence="21" id="KW-1185">Reference proteome</keyword>
<name>A0A2U2ARG1_9GAMM</name>
<evidence type="ECO:0000313" key="21">
    <source>
        <dbReference type="Proteomes" id="UP000245217"/>
    </source>
</evidence>
<keyword evidence="6" id="KW-1003">Cell membrane</keyword>
<dbReference type="Pfam" id="PF03626">
    <property type="entry name" value="COX4_pro"/>
    <property type="match status" value="1"/>
</dbReference>
<dbReference type="GO" id="GO:0009319">
    <property type="term" value="C:cytochrome o ubiquinol oxidase complex"/>
    <property type="evidence" value="ECO:0007669"/>
    <property type="project" value="TreeGrafter"/>
</dbReference>
<evidence type="ECO:0000256" key="10">
    <source>
        <dbReference type="ARBA" id="ARBA00023002"/>
    </source>
</evidence>
<dbReference type="AlphaFoldDB" id="A0A2U2ARG1"/>
<proteinExistence type="inferred from homology"/>
<evidence type="ECO:0000256" key="15">
    <source>
        <dbReference type="ARBA" id="ARBA00031887"/>
    </source>
</evidence>
<dbReference type="NCBIfam" id="TIGR02847">
    <property type="entry name" value="CyoD"/>
    <property type="match status" value="1"/>
</dbReference>
<dbReference type="InterPro" id="IPR005171">
    <property type="entry name" value="Cyt_c_oxidase_su4_prok"/>
</dbReference>
<evidence type="ECO:0000256" key="17">
    <source>
        <dbReference type="SAM" id="Phobius"/>
    </source>
</evidence>
<dbReference type="Proteomes" id="UP000245059">
    <property type="component" value="Unassembled WGS sequence"/>
</dbReference>
<dbReference type="PANTHER" id="PTHR36835:SF1">
    <property type="entry name" value="CYTOCHROME BO(3) UBIQUINOL OXIDASE SUBUNIT 4"/>
    <property type="match status" value="1"/>
</dbReference>
<dbReference type="GO" id="GO:0009486">
    <property type="term" value="F:cytochrome bo3 ubiquinol oxidase activity"/>
    <property type="evidence" value="ECO:0007669"/>
    <property type="project" value="InterPro"/>
</dbReference>
<evidence type="ECO:0000313" key="20">
    <source>
        <dbReference type="Proteomes" id="UP000245059"/>
    </source>
</evidence>
<dbReference type="GO" id="GO:0019646">
    <property type="term" value="P:aerobic electron transport chain"/>
    <property type="evidence" value="ECO:0007669"/>
    <property type="project" value="TreeGrafter"/>
</dbReference>
<keyword evidence="7 17" id="KW-0812">Transmembrane</keyword>
<accession>A0A2U2ARG1</accession>
<dbReference type="InterPro" id="IPR014210">
    <property type="entry name" value="Cyt_o_ubiqinol_oxidase_su4"/>
</dbReference>
<keyword evidence="11 17" id="KW-0472">Membrane</keyword>
<evidence type="ECO:0000256" key="13">
    <source>
        <dbReference type="ARBA" id="ARBA00030071"/>
    </source>
</evidence>
<comment type="caution">
    <text evidence="18">The sequence shown here is derived from an EMBL/GenBank/DDBJ whole genome shotgun (WGS) entry which is preliminary data.</text>
</comment>
<evidence type="ECO:0000256" key="9">
    <source>
        <dbReference type="ARBA" id="ARBA00022989"/>
    </source>
</evidence>
<evidence type="ECO:0000313" key="19">
    <source>
        <dbReference type="EMBL" id="PWD94331.1"/>
    </source>
</evidence>
<evidence type="ECO:0000256" key="2">
    <source>
        <dbReference type="ARBA" id="ARBA00008079"/>
    </source>
</evidence>
<evidence type="ECO:0000256" key="14">
    <source>
        <dbReference type="ARBA" id="ARBA00030211"/>
    </source>
</evidence>
<dbReference type="Proteomes" id="UP000245217">
    <property type="component" value="Unassembled WGS sequence"/>
</dbReference>
<comment type="function">
    <text evidence="12">Cytochrome bo(3) ubiquinol terminal oxidase is the component of the aerobic respiratory chain of E.coli that predominates when cells are grown at high aeration. Has proton pump activity across the membrane in addition to electron transfer, pumping 2 protons/electron.</text>
</comment>
<comment type="subcellular location">
    <subcellularLocation>
        <location evidence="1">Cell membrane</location>
        <topology evidence="1">Multi-pass membrane protein</topology>
    </subcellularLocation>
</comment>
<dbReference type="OrthoDB" id="2375888at2"/>
<gene>
    <name evidence="18" type="primary">cyoD</name>
    <name evidence="18" type="ORF">DC077_03285</name>
    <name evidence="19" type="ORF">DC078_01965</name>
</gene>
<dbReference type="GO" id="GO:0015078">
    <property type="term" value="F:proton transmembrane transporter activity"/>
    <property type="evidence" value="ECO:0007669"/>
    <property type="project" value="TreeGrafter"/>
</dbReference>
<evidence type="ECO:0000256" key="3">
    <source>
        <dbReference type="ARBA" id="ARBA00011700"/>
    </source>
</evidence>
<comment type="subunit">
    <text evidence="3">Heterooctamer of two A chains, two B chains, two C chains and two D chains.</text>
</comment>
<dbReference type="EMBL" id="QEWV01000001">
    <property type="protein sequence ID" value="PWD94331.1"/>
    <property type="molecule type" value="Genomic_DNA"/>
</dbReference>
<feature type="transmembrane region" description="Helical" evidence="17">
    <location>
        <begin position="93"/>
        <end position="115"/>
    </location>
</feature>
<dbReference type="GO" id="GO:0005886">
    <property type="term" value="C:plasma membrane"/>
    <property type="evidence" value="ECO:0007669"/>
    <property type="project" value="UniProtKB-SubCell"/>
</dbReference>
<evidence type="ECO:0000256" key="4">
    <source>
        <dbReference type="ARBA" id="ARBA00014689"/>
    </source>
</evidence>
<dbReference type="PANTHER" id="PTHR36835">
    <property type="entry name" value="CYTOCHROME BO(3) UBIQUINOL OXIDASE SUBUNIT 4"/>
    <property type="match status" value="1"/>
</dbReference>
<protein>
    <recommendedName>
        <fullName evidence="4">Cytochrome bo(3) ubiquinol oxidase subunit 4</fullName>
    </recommendedName>
    <alternativeName>
        <fullName evidence="16">Cytochrome o ubiquinol oxidase subunit 4</fullName>
    </alternativeName>
    <alternativeName>
        <fullName evidence="13">Oxidase bo(3) subunit 4</fullName>
    </alternativeName>
    <alternativeName>
        <fullName evidence="14">Ubiquinol oxidase polypeptide IV</fullName>
    </alternativeName>
    <alternativeName>
        <fullName evidence="15">Ubiquinol oxidase subunit 4</fullName>
    </alternativeName>
</protein>
<evidence type="ECO:0000256" key="5">
    <source>
        <dbReference type="ARBA" id="ARBA00022448"/>
    </source>
</evidence>
<reference evidence="20 21" key="2">
    <citation type="submission" date="2018-05" db="EMBL/GenBank/DDBJ databases">
        <title>Ignatzschineria dubaiensis sp. nov., isolated from necrotic foot tissues of dromedaries (Camelus dromedarius) and associated maggots in Dubai, United Arab Emirates.</title>
        <authorList>
            <person name="Tsang C.C."/>
            <person name="Tang J.Y.M."/>
            <person name="Fong J.Y.H."/>
            <person name="Kinne J."/>
            <person name="Lee H.H."/>
            <person name="Joseph M."/>
            <person name="Jose S."/>
            <person name="Schuster R.K."/>
            <person name="Tang Y."/>
            <person name="Sivakumar S."/>
            <person name="Chen J.H.K."/>
            <person name="Teng J.L.L."/>
            <person name="Lau S.K.P."/>
            <person name="Wernery U."/>
            <person name="Woo P.C.Y."/>
        </authorList>
    </citation>
    <scope>NUCLEOTIDE SEQUENCE [LARGE SCALE GENOMIC DNA]</scope>
    <source>
        <strain evidence="20">UAE-HKU57</strain>
        <strain evidence="21">UAE-HKU58</strain>
    </source>
</reference>
<evidence type="ECO:0000256" key="11">
    <source>
        <dbReference type="ARBA" id="ARBA00023136"/>
    </source>
</evidence>
<evidence type="ECO:0000256" key="12">
    <source>
        <dbReference type="ARBA" id="ARBA00025694"/>
    </source>
</evidence>
<keyword evidence="10" id="KW-0560">Oxidoreductase</keyword>
<evidence type="ECO:0000256" key="8">
    <source>
        <dbReference type="ARBA" id="ARBA00022982"/>
    </source>
</evidence>
<evidence type="ECO:0000313" key="18">
    <source>
        <dbReference type="EMBL" id="PWD86851.1"/>
    </source>
</evidence>